<dbReference type="Proteomes" id="UP000663827">
    <property type="component" value="Unassembled WGS sequence"/>
</dbReference>
<keyword evidence="1" id="KW-0863">Zinc-finger</keyword>
<organism evidence="4 5">
    <name type="scientific">Rhizoctonia solani</name>
    <dbReference type="NCBI Taxonomy" id="456999"/>
    <lineage>
        <taxon>Eukaryota</taxon>
        <taxon>Fungi</taxon>
        <taxon>Dikarya</taxon>
        <taxon>Basidiomycota</taxon>
        <taxon>Agaricomycotina</taxon>
        <taxon>Agaricomycetes</taxon>
        <taxon>Cantharellales</taxon>
        <taxon>Ceratobasidiaceae</taxon>
        <taxon>Rhizoctonia</taxon>
    </lineage>
</organism>
<evidence type="ECO:0000256" key="2">
    <source>
        <dbReference type="SAM" id="MobiDB-lite"/>
    </source>
</evidence>
<dbReference type="AlphaFoldDB" id="A0A8H3DPF5"/>
<feature type="region of interest" description="Disordered" evidence="2">
    <location>
        <begin position="322"/>
        <end position="342"/>
    </location>
</feature>
<evidence type="ECO:0000256" key="1">
    <source>
        <dbReference type="PROSITE-ProRule" id="PRU00042"/>
    </source>
</evidence>
<proteinExistence type="predicted"/>
<keyword evidence="1" id="KW-0479">Metal-binding</keyword>
<dbReference type="InterPro" id="IPR013087">
    <property type="entry name" value="Znf_C2H2_type"/>
</dbReference>
<dbReference type="EMBL" id="CAJNJQ010000008">
    <property type="protein sequence ID" value="CAE7050362.1"/>
    <property type="molecule type" value="Genomic_DNA"/>
</dbReference>
<dbReference type="Gene3D" id="3.30.160.60">
    <property type="entry name" value="Classic Zinc Finger"/>
    <property type="match status" value="1"/>
</dbReference>
<evidence type="ECO:0000259" key="3">
    <source>
        <dbReference type="PROSITE" id="PS50157"/>
    </source>
</evidence>
<dbReference type="PROSITE" id="PS00028">
    <property type="entry name" value="ZINC_FINGER_C2H2_1"/>
    <property type="match status" value="1"/>
</dbReference>
<keyword evidence="1" id="KW-0862">Zinc</keyword>
<dbReference type="PROSITE" id="PS50157">
    <property type="entry name" value="ZINC_FINGER_C2H2_2"/>
    <property type="match status" value="1"/>
</dbReference>
<evidence type="ECO:0000313" key="5">
    <source>
        <dbReference type="Proteomes" id="UP000663827"/>
    </source>
</evidence>
<reference evidence="4" key="1">
    <citation type="submission" date="2021-01" db="EMBL/GenBank/DDBJ databases">
        <authorList>
            <person name="Kaushik A."/>
        </authorList>
    </citation>
    <scope>NUCLEOTIDE SEQUENCE</scope>
    <source>
        <strain evidence="4">AG5</strain>
    </source>
</reference>
<feature type="domain" description="C2H2-type" evidence="3">
    <location>
        <begin position="630"/>
        <end position="653"/>
    </location>
</feature>
<gene>
    <name evidence="4" type="ORF">RDB_LOCUS503</name>
</gene>
<dbReference type="GO" id="GO:0008270">
    <property type="term" value="F:zinc ion binding"/>
    <property type="evidence" value="ECO:0007669"/>
    <property type="project" value="UniProtKB-KW"/>
</dbReference>
<name>A0A8H3DPF5_9AGAM</name>
<accession>A0A8H3DPF5</accession>
<dbReference type="InterPro" id="IPR036236">
    <property type="entry name" value="Znf_C2H2_sf"/>
</dbReference>
<sequence length="673" mass="76202">MSFNFSSAVPNKLLAWSMGSGGTGYARIQFPFDLAWCHEQPSTKFLSFQHRKEPNGLRHEFIVLHMSDGSICRVERMGDPNARIHALTSQGSVAHDIAQCFRPKRITEAGLGTSIVIAEVHLPRELDLKDVLNICRAIQEAGKTRNYTLQTFNCYFFCMALQSCLTRLVADWESGVIYEHDAWKSAIEDTAMTLPCIDPRKHALFRACHILRSHPHARIASVHLFSLLVHTFFCRNTLGLIPHDVVDEVFWYHELGPKLGNLITEEFERAWWAALDVYLDWVQKTRENSGGESSGDDQLELLVCQCISVLREIIKIPGESTTQNCARSKPRRLQPASAQRSRSQISVNTMGYRGDSADDFERVEALTASQLVVVLWVHAGTMVIRVVGLFISLWICLWALVFSHHSYIETELEEIVSTLEEAGSINSKDLTGFLKKLRTLGKTHNLIWKELPWAHVRCEVQESLPSSLLLGPEASLIEVILEGKESSHIPVSAFQRHILRRVELQANLVQQVGLGRGDKISAEIQGRLSLIWSTIRDDDSEANYIDSLSQDPIDYWIYDEFTSPILHIPTFLSTQASIEKYVADALQVLDQGVRKIRCSLCKDKGASKLWDVKLPNLMRHILAHFETKGYYCPDCGKGFTTRDQRRKHMTKRHGRNVSEISMLDSLVGQLINS</sequence>
<dbReference type="SMART" id="SM00355">
    <property type="entry name" value="ZnF_C2H2"/>
    <property type="match status" value="2"/>
</dbReference>
<protein>
    <recommendedName>
        <fullName evidence="3">C2H2-type domain-containing protein</fullName>
    </recommendedName>
</protein>
<comment type="caution">
    <text evidence="4">The sequence shown here is derived from an EMBL/GenBank/DDBJ whole genome shotgun (WGS) entry which is preliminary data.</text>
</comment>
<evidence type="ECO:0000313" key="4">
    <source>
        <dbReference type="EMBL" id="CAE7050362.1"/>
    </source>
</evidence>
<dbReference type="SUPFAM" id="SSF57667">
    <property type="entry name" value="beta-beta-alpha zinc fingers"/>
    <property type="match status" value="1"/>
</dbReference>